<evidence type="ECO:0000313" key="4">
    <source>
        <dbReference type="Proteomes" id="UP000799772"/>
    </source>
</evidence>
<keyword evidence="2" id="KW-0812">Transmembrane</keyword>
<dbReference type="OrthoDB" id="5593235at2759"/>
<feature type="region of interest" description="Disordered" evidence="1">
    <location>
        <begin position="106"/>
        <end position="129"/>
    </location>
</feature>
<keyword evidence="2" id="KW-0472">Membrane</keyword>
<organism evidence="3 4">
    <name type="scientific">Rhizodiscina lignyota</name>
    <dbReference type="NCBI Taxonomy" id="1504668"/>
    <lineage>
        <taxon>Eukaryota</taxon>
        <taxon>Fungi</taxon>
        <taxon>Dikarya</taxon>
        <taxon>Ascomycota</taxon>
        <taxon>Pezizomycotina</taxon>
        <taxon>Dothideomycetes</taxon>
        <taxon>Pleosporomycetidae</taxon>
        <taxon>Aulographales</taxon>
        <taxon>Rhizodiscinaceae</taxon>
        <taxon>Rhizodiscina</taxon>
    </lineage>
</organism>
<feature type="compositionally biased region" description="Basic and acidic residues" evidence="1">
    <location>
        <begin position="107"/>
        <end position="117"/>
    </location>
</feature>
<evidence type="ECO:0000256" key="1">
    <source>
        <dbReference type="SAM" id="MobiDB-lite"/>
    </source>
</evidence>
<gene>
    <name evidence="3" type="ORF">NA57DRAFT_69934</name>
</gene>
<protein>
    <submittedName>
        <fullName evidence="3">Uncharacterized protein</fullName>
    </submittedName>
</protein>
<accession>A0A9P4IM90</accession>
<comment type="caution">
    <text evidence="3">The sequence shown here is derived from an EMBL/GenBank/DDBJ whole genome shotgun (WGS) entry which is preliminary data.</text>
</comment>
<reference evidence="3" key="1">
    <citation type="journal article" date="2020" name="Stud. Mycol.">
        <title>101 Dothideomycetes genomes: a test case for predicting lifestyles and emergence of pathogens.</title>
        <authorList>
            <person name="Haridas S."/>
            <person name="Albert R."/>
            <person name="Binder M."/>
            <person name="Bloem J."/>
            <person name="Labutti K."/>
            <person name="Salamov A."/>
            <person name="Andreopoulos B."/>
            <person name="Baker S."/>
            <person name="Barry K."/>
            <person name="Bills G."/>
            <person name="Bluhm B."/>
            <person name="Cannon C."/>
            <person name="Castanera R."/>
            <person name="Culley D."/>
            <person name="Daum C."/>
            <person name="Ezra D."/>
            <person name="Gonzalez J."/>
            <person name="Henrissat B."/>
            <person name="Kuo A."/>
            <person name="Liang C."/>
            <person name="Lipzen A."/>
            <person name="Lutzoni F."/>
            <person name="Magnuson J."/>
            <person name="Mondo S."/>
            <person name="Nolan M."/>
            <person name="Ohm R."/>
            <person name="Pangilinan J."/>
            <person name="Park H.-J."/>
            <person name="Ramirez L."/>
            <person name="Alfaro M."/>
            <person name="Sun H."/>
            <person name="Tritt A."/>
            <person name="Yoshinaga Y."/>
            <person name="Zwiers L.-H."/>
            <person name="Turgeon B."/>
            <person name="Goodwin S."/>
            <person name="Spatafora J."/>
            <person name="Crous P."/>
            <person name="Grigoriev I."/>
        </authorList>
    </citation>
    <scope>NUCLEOTIDE SEQUENCE</scope>
    <source>
        <strain evidence="3">CBS 133067</strain>
    </source>
</reference>
<dbReference type="AlphaFoldDB" id="A0A9P4IM90"/>
<dbReference type="Proteomes" id="UP000799772">
    <property type="component" value="Unassembled WGS sequence"/>
</dbReference>
<name>A0A9P4IM90_9PEZI</name>
<evidence type="ECO:0000313" key="3">
    <source>
        <dbReference type="EMBL" id="KAF2103724.1"/>
    </source>
</evidence>
<dbReference type="EMBL" id="ML978121">
    <property type="protein sequence ID" value="KAF2103724.1"/>
    <property type="molecule type" value="Genomic_DNA"/>
</dbReference>
<keyword evidence="2" id="KW-1133">Transmembrane helix</keyword>
<keyword evidence="4" id="KW-1185">Reference proteome</keyword>
<proteinExistence type="predicted"/>
<sequence>MVPPALDNDGNARRLLFSDDTIHDRSSESSDLDIDEENFLESHPENVYKRAPRQRRRERWKLGRGNWTVQCPSINRKQKLLIFSLTLLLLLVSCAAVYSKKHGIPQLKKEKEKDKKPPPPPKPTFCSSWPVDEKRDVASRDVSAQIHVERPQLETRSTWKKPTGFKIVATVFYGRRRNVDVLDCYLQKNLARNGGYLDSVHFMVHTSEEADRAWIEKKARETEGYEYIDLKDCTQLPYGCMWDFIAETDTLYIKIDDDIVYIHEDAIPHLVQTRLEQPNAFAVSANLVNSPLTGWLHFHFGAIHPYLPDPAKTPYYPPTTEWRVSKLPLYKGEKSVDLDADRMEPPFPGHRWLPLSHNDTNMDNMMTPMGKVNNWGSTRFGLALHGWGVAAQQHYSLFQNVEEDTVWKYHFGSRQGNSDSLWNMQYTRYNLNFIAIWGKDVRANLPIEDDDEQGIGVTLPKKLGRPFFVDTKAVVAHLHFGPQTMNMLRTDILDRYRSLANERVCAKDNQKIPIDARCPWVMGMDMEDFM</sequence>
<feature type="transmembrane region" description="Helical" evidence="2">
    <location>
        <begin position="80"/>
        <end position="98"/>
    </location>
</feature>
<evidence type="ECO:0000256" key="2">
    <source>
        <dbReference type="SAM" id="Phobius"/>
    </source>
</evidence>